<accession>A0A9X9MDV1</accession>
<dbReference type="EMBL" id="CYRY02047139">
    <property type="protein sequence ID" value="VCX43057.1"/>
    <property type="molecule type" value="Genomic_DNA"/>
</dbReference>
<feature type="region of interest" description="Disordered" evidence="1">
    <location>
        <begin position="1"/>
        <end position="56"/>
    </location>
</feature>
<reference evidence="2 3" key="1">
    <citation type="submission" date="2018-10" db="EMBL/GenBank/DDBJ databases">
        <authorList>
            <person name="Ekblom R."/>
            <person name="Jareborg N."/>
        </authorList>
    </citation>
    <scope>NUCLEOTIDE SEQUENCE [LARGE SCALE GENOMIC DNA]</scope>
    <source>
        <tissue evidence="2">Muscle</tissue>
    </source>
</reference>
<sequence length="56" mass="5387">DFNGASGAPSPLAGEGTARGPGGDSVHVSSGGTGRLNLGRRDGGGRRGPRGKVRSG</sequence>
<proteinExistence type="predicted"/>
<evidence type="ECO:0000313" key="2">
    <source>
        <dbReference type="EMBL" id="VCX43057.1"/>
    </source>
</evidence>
<gene>
    <name evidence="2" type="ORF">BN2614_LOCUS1</name>
</gene>
<feature type="compositionally biased region" description="Basic residues" evidence="1">
    <location>
        <begin position="47"/>
        <end position="56"/>
    </location>
</feature>
<feature type="non-terminal residue" evidence="2">
    <location>
        <position position="1"/>
    </location>
</feature>
<comment type="caution">
    <text evidence="2">The sequence shown here is derived from an EMBL/GenBank/DDBJ whole genome shotgun (WGS) entry which is preliminary data.</text>
</comment>
<name>A0A9X9MDV1_GULGU</name>
<dbReference type="Proteomes" id="UP000269945">
    <property type="component" value="Unassembled WGS sequence"/>
</dbReference>
<protein>
    <submittedName>
        <fullName evidence="2">Uncharacterized protein</fullName>
    </submittedName>
</protein>
<evidence type="ECO:0000313" key="3">
    <source>
        <dbReference type="Proteomes" id="UP000269945"/>
    </source>
</evidence>
<dbReference type="AlphaFoldDB" id="A0A9X9MDV1"/>
<keyword evidence="3" id="KW-1185">Reference proteome</keyword>
<evidence type="ECO:0000256" key="1">
    <source>
        <dbReference type="SAM" id="MobiDB-lite"/>
    </source>
</evidence>
<organism evidence="2 3">
    <name type="scientific">Gulo gulo</name>
    <name type="common">Wolverine</name>
    <name type="synonym">Gluton</name>
    <dbReference type="NCBI Taxonomy" id="48420"/>
    <lineage>
        <taxon>Eukaryota</taxon>
        <taxon>Metazoa</taxon>
        <taxon>Chordata</taxon>
        <taxon>Craniata</taxon>
        <taxon>Vertebrata</taxon>
        <taxon>Euteleostomi</taxon>
        <taxon>Mammalia</taxon>
        <taxon>Eutheria</taxon>
        <taxon>Laurasiatheria</taxon>
        <taxon>Carnivora</taxon>
        <taxon>Caniformia</taxon>
        <taxon>Musteloidea</taxon>
        <taxon>Mustelidae</taxon>
        <taxon>Guloninae</taxon>
        <taxon>Gulo</taxon>
    </lineage>
</organism>